<keyword evidence="3" id="KW-1185">Reference proteome</keyword>
<gene>
    <name evidence="2" type="ORF">FSARC_6810</name>
</gene>
<reference evidence="2" key="2">
    <citation type="submission" date="2020-05" db="EMBL/GenBank/DDBJ databases">
        <authorList>
            <person name="Kim H.-S."/>
            <person name="Proctor R.H."/>
            <person name="Brown D.W."/>
        </authorList>
    </citation>
    <scope>NUCLEOTIDE SEQUENCE</scope>
    <source>
        <strain evidence="2">NRRL 20472</strain>
    </source>
</reference>
<sequence>MSPGTKRSRSGLPNPNPLDLAALWGAYTLESPYMRTEWPHLSNKNHYHFEMTIALGRDWPRKRTWSLSGGERSILWGRSRVIINRGWIKFLGGGKIEGSIGCDDITFTGMEDPHQGKQERTARGLKHE</sequence>
<evidence type="ECO:0000313" key="2">
    <source>
        <dbReference type="EMBL" id="KAF4965396.1"/>
    </source>
</evidence>
<accession>A0A8H4TWQ3</accession>
<comment type="caution">
    <text evidence="2">The sequence shown here is derived from an EMBL/GenBank/DDBJ whole genome shotgun (WGS) entry which is preliminary data.</text>
</comment>
<proteinExistence type="predicted"/>
<organism evidence="2 3">
    <name type="scientific">Fusarium sarcochroum</name>
    <dbReference type="NCBI Taxonomy" id="1208366"/>
    <lineage>
        <taxon>Eukaryota</taxon>
        <taxon>Fungi</taxon>
        <taxon>Dikarya</taxon>
        <taxon>Ascomycota</taxon>
        <taxon>Pezizomycotina</taxon>
        <taxon>Sordariomycetes</taxon>
        <taxon>Hypocreomycetidae</taxon>
        <taxon>Hypocreales</taxon>
        <taxon>Nectriaceae</taxon>
        <taxon>Fusarium</taxon>
        <taxon>Fusarium lateritium species complex</taxon>
    </lineage>
</organism>
<feature type="compositionally biased region" description="Basic and acidic residues" evidence="1">
    <location>
        <begin position="111"/>
        <end position="128"/>
    </location>
</feature>
<reference evidence="2" key="1">
    <citation type="journal article" date="2020" name="BMC Genomics">
        <title>Correction to: Identification and distribution of gene clusters required for synthesis of sphingolipid metabolism inhibitors in diverse species of the filamentous fungus Fusarium.</title>
        <authorList>
            <person name="Kim H.S."/>
            <person name="Lohmar J.M."/>
            <person name="Busman M."/>
            <person name="Brown D.W."/>
            <person name="Naumann T.A."/>
            <person name="Divon H.H."/>
            <person name="Lysoe E."/>
            <person name="Uhlig S."/>
            <person name="Proctor R.H."/>
        </authorList>
    </citation>
    <scope>NUCLEOTIDE SEQUENCE</scope>
    <source>
        <strain evidence="2">NRRL 20472</strain>
    </source>
</reference>
<dbReference type="AlphaFoldDB" id="A0A8H4TWQ3"/>
<protein>
    <submittedName>
        <fullName evidence="2">Uncharacterized protein</fullName>
    </submittedName>
</protein>
<feature type="region of interest" description="Disordered" evidence="1">
    <location>
        <begin position="108"/>
        <end position="128"/>
    </location>
</feature>
<dbReference type="EMBL" id="JABEXW010000353">
    <property type="protein sequence ID" value="KAF4965396.1"/>
    <property type="molecule type" value="Genomic_DNA"/>
</dbReference>
<name>A0A8H4TWQ3_9HYPO</name>
<evidence type="ECO:0000313" key="3">
    <source>
        <dbReference type="Proteomes" id="UP000622797"/>
    </source>
</evidence>
<dbReference type="Proteomes" id="UP000622797">
    <property type="component" value="Unassembled WGS sequence"/>
</dbReference>
<evidence type="ECO:0000256" key="1">
    <source>
        <dbReference type="SAM" id="MobiDB-lite"/>
    </source>
</evidence>